<dbReference type="InterPro" id="IPR000551">
    <property type="entry name" value="MerR-type_HTH_dom"/>
</dbReference>
<evidence type="ECO:0000256" key="3">
    <source>
        <dbReference type="ARBA" id="ARBA00023163"/>
    </source>
</evidence>
<evidence type="ECO:0000259" key="4">
    <source>
        <dbReference type="PROSITE" id="PS50937"/>
    </source>
</evidence>
<dbReference type="SUPFAM" id="SSF46955">
    <property type="entry name" value="Putative DNA-binding domain"/>
    <property type="match status" value="1"/>
</dbReference>
<evidence type="ECO:0000313" key="5">
    <source>
        <dbReference type="EMBL" id="SJZ81592.1"/>
    </source>
</evidence>
<keyword evidence="6" id="KW-1185">Reference proteome</keyword>
<dbReference type="STRING" id="1123491.SAMN02745782_01423"/>
<feature type="domain" description="HTH merR-type" evidence="4">
    <location>
        <begin position="7"/>
        <end position="76"/>
    </location>
</feature>
<name>A0A1T4NQX4_VIBCI</name>
<dbReference type="CDD" id="cd01104">
    <property type="entry name" value="HTH_MlrA-CarA"/>
    <property type="match status" value="1"/>
</dbReference>
<dbReference type="PROSITE" id="PS50937">
    <property type="entry name" value="HTH_MERR_2"/>
    <property type="match status" value="1"/>
</dbReference>
<dbReference type="OrthoDB" id="9800334at2"/>
<dbReference type="GO" id="GO:0003700">
    <property type="term" value="F:DNA-binding transcription factor activity"/>
    <property type="evidence" value="ECO:0007669"/>
    <property type="project" value="InterPro"/>
</dbReference>
<dbReference type="EMBL" id="FUXB01000006">
    <property type="protein sequence ID" value="SJZ81592.1"/>
    <property type="molecule type" value="Genomic_DNA"/>
</dbReference>
<dbReference type="PANTHER" id="PTHR30204">
    <property type="entry name" value="REDOX-CYCLING DRUG-SENSING TRANSCRIPTIONAL ACTIVATOR SOXR"/>
    <property type="match status" value="1"/>
</dbReference>
<keyword evidence="2 5" id="KW-0238">DNA-binding</keyword>
<evidence type="ECO:0000256" key="2">
    <source>
        <dbReference type="ARBA" id="ARBA00023125"/>
    </source>
</evidence>
<sequence>MDCKESRYAIREVSELTGVKPVTLRAWQRRYNLIQPQRTEKGHRLYSEQDIHTIRQIQSWLLKGVSIGKVSLLLQSSEQAGTGLFIEQATELPECQPLLVALAQLNQGKVVNVLATVMKEYPLDIVETQLILPVIDALEKVKGPLRSLQKGLFNGVMLNKLSSILEAENKAAHKGKCLCVSFEPCGHVLAWLWAVGWAEKGYNVTFLENVEDISGLVGHEGNTRYSILALFSYRNLPDNQRKALAALESEFSKPISFSGVLATLIKQEGCE</sequence>
<dbReference type="SMART" id="SM00422">
    <property type="entry name" value="HTH_MERR"/>
    <property type="match status" value="1"/>
</dbReference>
<dbReference type="GO" id="GO:0003677">
    <property type="term" value="F:DNA binding"/>
    <property type="evidence" value="ECO:0007669"/>
    <property type="project" value="UniProtKB-KW"/>
</dbReference>
<evidence type="ECO:0000256" key="1">
    <source>
        <dbReference type="ARBA" id="ARBA00023015"/>
    </source>
</evidence>
<dbReference type="PANTHER" id="PTHR30204:SF67">
    <property type="entry name" value="HTH-TYPE TRANSCRIPTIONAL REGULATOR MLRA-RELATED"/>
    <property type="match status" value="1"/>
</dbReference>
<evidence type="ECO:0000313" key="6">
    <source>
        <dbReference type="Proteomes" id="UP000190834"/>
    </source>
</evidence>
<dbReference type="InterPro" id="IPR047057">
    <property type="entry name" value="MerR_fam"/>
</dbReference>
<dbReference type="Pfam" id="PF13411">
    <property type="entry name" value="MerR_1"/>
    <property type="match status" value="1"/>
</dbReference>
<dbReference type="RefSeq" id="WP_078925823.1">
    <property type="nucleotide sequence ID" value="NZ_FUXB01000006.1"/>
</dbReference>
<protein>
    <submittedName>
        <fullName evidence="5">DNA-binding transcriptional regulator, MerR family</fullName>
    </submittedName>
</protein>
<dbReference type="InterPro" id="IPR009061">
    <property type="entry name" value="DNA-bd_dom_put_sf"/>
</dbReference>
<keyword evidence="1" id="KW-0805">Transcription regulation</keyword>
<keyword evidence="3" id="KW-0804">Transcription</keyword>
<gene>
    <name evidence="5" type="ORF">SAMN02745782_01423</name>
</gene>
<proteinExistence type="predicted"/>
<organism evidence="5 6">
    <name type="scientific">Vibrio cincinnatiensis DSM 19608</name>
    <dbReference type="NCBI Taxonomy" id="1123491"/>
    <lineage>
        <taxon>Bacteria</taxon>
        <taxon>Pseudomonadati</taxon>
        <taxon>Pseudomonadota</taxon>
        <taxon>Gammaproteobacteria</taxon>
        <taxon>Vibrionales</taxon>
        <taxon>Vibrionaceae</taxon>
        <taxon>Vibrio</taxon>
    </lineage>
</organism>
<dbReference type="GeneID" id="70581671"/>
<dbReference type="Proteomes" id="UP000190834">
    <property type="component" value="Unassembled WGS sequence"/>
</dbReference>
<reference evidence="6" key="1">
    <citation type="submission" date="2017-02" db="EMBL/GenBank/DDBJ databases">
        <authorList>
            <person name="Varghese N."/>
            <person name="Submissions S."/>
        </authorList>
    </citation>
    <scope>NUCLEOTIDE SEQUENCE [LARGE SCALE GENOMIC DNA]</scope>
    <source>
        <strain evidence="6">DSM 19608</strain>
    </source>
</reference>
<dbReference type="AlphaFoldDB" id="A0A1T4NQX4"/>
<dbReference type="Gene3D" id="1.10.1660.10">
    <property type="match status" value="1"/>
</dbReference>
<accession>A0A1T4NQX4</accession>